<dbReference type="AlphaFoldDB" id="A0A7G9Z6G5"/>
<name>A0A7G9Z6G5_9EURY</name>
<dbReference type="Gene3D" id="2.40.50.140">
    <property type="entry name" value="Nucleic acid-binding proteins"/>
    <property type="match status" value="1"/>
</dbReference>
<gene>
    <name evidence="1" type="ORF">BCMEECLJ_00015</name>
</gene>
<accession>A0A7G9Z6G5</accession>
<dbReference type="EMBL" id="MT631631">
    <property type="protein sequence ID" value="QNO55849.1"/>
    <property type="molecule type" value="Genomic_DNA"/>
</dbReference>
<dbReference type="InterPro" id="IPR007003">
    <property type="entry name" value="DUF655"/>
</dbReference>
<dbReference type="InterPro" id="IPR012340">
    <property type="entry name" value="NA-bd_OB-fold"/>
</dbReference>
<sequence length="201" mass="23816">MTDYEKKGGMLKERVREKKRETYVRILDYLPYGHSNDSRAVYQKKPLIHAVGEDNFILMELSPKKDKVPLVYDRVYIGEGEREEIDHVTQRLRYNELTPTARIELPYVLEKIVKEKEEKFVQIFNEAKPITTRLHTLDLLPGIGKKLMWAILEERKEGPFSDFETLTKRVKGLHHPEKIIAKRIEEEIMNEDMKYKIFIGI</sequence>
<dbReference type="PANTHER" id="PTHR40734:SF1">
    <property type="entry name" value="DNA-BINDING PROTEIN"/>
    <property type="match status" value="1"/>
</dbReference>
<dbReference type="PANTHER" id="PTHR40734">
    <property type="entry name" value="TRNA-SPECIFIC ADENOSINE DEAMINASE-RELATED"/>
    <property type="match status" value="1"/>
</dbReference>
<proteinExistence type="predicted"/>
<dbReference type="SUPFAM" id="SSF160975">
    <property type="entry name" value="AF1531-like"/>
    <property type="match status" value="1"/>
</dbReference>
<reference evidence="1" key="1">
    <citation type="submission" date="2020-06" db="EMBL/GenBank/DDBJ databases">
        <title>Unique genomic features of the anaerobic methanotrophic archaea.</title>
        <authorList>
            <person name="Chadwick G.L."/>
            <person name="Skennerton C.T."/>
            <person name="Laso-Perez R."/>
            <person name="Leu A.O."/>
            <person name="Speth D.R."/>
            <person name="Yu H."/>
            <person name="Morgan-Lang C."/>
            <person name="Hatzenpichler R."/>
            <person name="Goudeau D."/>
            <person name="Malmstrom R."/>
            <person name="Brazelton W.J."/>
            <person name="Woyke T."/>
            <person name="Hallam S.J."/>
            <person name="Tyson G.W."/>
            <person name="Wegener G."/>
            <person name="Boetius A."/>
            <person name="Orphan V."/>
        </authorList>
    </citation>
    <scope>NUCLEOTIDE SEQUENCE</scope>
</reference>
<evidence type="ECO:0008006" key="2">
    <source>
        <dbReference type="Google" id="ProtNLM"/>
    </source>
</evidence>
<dbReference type="Gene3D" id="1.10.150.280">
    <property type="entry name" value="AF1531-like domain"/>
    <property type="match status" value="1"/>
</dbReference>
<evidence type="ECO:0000313" key="1">
    <source>
        <dbReference type="EMBL" id="QNO55849.1"/>
    </source>
</evidence>
<protein>
    <recommendedName>
        <fullName evidence="2">DUF655 domain-containing protein</fullName>
    </recommendedName>
</protein>
<organism evidence="1">
    <name type="scientific">Candidatus Methanophaga sp. ANME-1 ERB7</name>
    <dbReference type="NCBI Taxonomy" id="2759913"/>
    <lineage>
        <taxon>Archaea</taxon>
        <taxon>Methanobacteriati</taxon>
        <taxon>Methanobacteriota</taxon>
        <taxon>Stenosarchaea group</taxon>
        <taxon>Methanomicrobia</taxon>
        <taxon>Candidatus Methanophagales</taxon>
        <taxon>Candidatus Methanophagaceae</taxon>
        <taxon>Candidatus Methanophaga</taxon>
    </lineage>
</organism>
<dbReference type="Pfam" id="PF04919">
    <property type="entry name" value="DUF655"/>
    <property type="match status" value="1"/>
</dbReference>